<organism evidence="2 3">
    <name type="scientific">Corynebacterium guangdongense</name>
    <dbReference type="NCBI Taxonomy" id="1783348"/>
    <lineage>
        <taxon>Bacteria</taxon>
        <taxon>Bacillati</taxon>
        <taxon>Actinomycetota</taxon>
        <taxon>Actinomycetes</taxon>
        <taxon>Mycobacteriales</taxon>
        <taxon>Corynebacteriaceae</taxon>
        <taxon>Corynebacterium</taxon>
    </lineage>
</organism>
<sequence>MTGDLFAGTGWLLRLNLRLDRIQIPAWTLGFLVLVWASVIAMQDAYPDNASLQARALLLSNPAAIMMTGPLFDAENYTLGAAIANELMLYVMVPAAVMSVLIMTRHTRADEQAGRTEMLRALPVGRFAPPTAAMITVTIANLLAGAAVAAGLAIPGGAVADSVAAGVGTAMAGMVFAAFTAVAAQVSDNAATVRGMGLGAIAAAYMVRGFGDVINHSGSWLSWFSPFAWAQQMRAYVDLRWWPMLLAVAATLVLTALSAALAHRRDLGAGLRATRPGPAAAPRRLLSPAGLAWHRTSGMFLGWGVGLGAMAVGMGSLANSLQDMIDQNPAFQDWVEFDMSAITQSFGALILSFLALGPAALIVAGILRLREEETSTRTEITLVSGSSRAGYLLGWSAVVTLLSLVLLVIFGATTGLGMTLATGEAEWIGELTLASLAYVPAVLVFGGLALALYGLAPRRAPLAWAVVVWASIVSMLGELFKLPDWARGLSPLWHTPLMPGPEPEPWTLALLTALAVALAVLGVLGFRRRDAGQA</sequence>
<name>A0ABU1ZZJ6_9CORY</name>
<evidence type="ECO:0000313" key="2">
    <source>
        <dbReference type="EMBL" id="MDR7330368.1"/>
    </source>
</evidence>
<comment type="caution">
    <text evidence="2">The sequence shown here is derived from an EMBL/GenBank/DDBJ whole genome shotgun (WGS) entry which is preliminary data.</text>
</comment>
<gene>
    <name evidence="2" type="ORF">J2S39_002044</name>
</gene>
<feature type="transmembrane region" description="Helical" evidence="1">
    <location>
        <begin position="341"/>
        <end position="369"/>
    </location>
</feature>
<feature type="transmembrane region" description="Helical" evidence="1">
    <location>
        <begin position="506"/>
        <end position="526"/>
    </location>
</feature>
<feature type="transmembrane region" description="Helical" evidence="1">
    <location>
        <begin position="191"/>
        <end position="211"/>
    </location>
</feature>
<proteinExistence type="predicted"/>
<feature type="transmembrane region" description="Helical" evidence="1">
    <location>
        <begin position="22"/>
        <end position="42"/>
    </location>
</feature>
<feature type="transmembrane region" description="Helical" evidence="1">
    <location>
        <begin position="87"/>
        <end position="106"/>
    </location>
</feature>
<keyword evidence="3" id="KW-1185">Reference proteome</keyword>
<feature type="transmembrane region" description="Helical" evidence="1">
    <location>
        <begin position="390"/>
        <end position="413"/>
    </location>
</feature>
<dbReference type="Proteomes" id="UP001180840">
    <property type="component" value="Unassembled WGS sequence"/>
</dbReference>
<evidence type="ECO:0000256" key="1">
    <source>
        <dbReference type="SAM" id="Phobius"/>
    </source>
</evidence>
<accession>A0ABU1ZZJ6</accession>
<reference evidence="2" key="1">
    <citation type="submission" date="2023-07" db="EMBL/GenBank/DDBJ databases">
        <title>Sequencing the genomes of 1000 actinobacteria strains.</title>
        <authorList>
            <person name="Klenk H.-P."/>
        </authorList>
    </citation>
    <scope>NUCLEOTIDE SEQUENCE</scope>
    <source>
        <strain evidence="2">DSM 107476</strain>
    </source>
</reference>
<dbReference type="RefSeq" id="WP_290195989.1">
    <property type="nucleotide sequence ID" value="NZ_CP047654.1"/>
</dbReference>
<keyword evidence="1" id="KW-1133">Transmembrane helix</keyword>
<feature type="transmembrane region" description="Helical" evidence="1">
    <location>
        <begin position="163"/>
        <end position="184"/>
    </location>
</feature>
<evidence type="ECO:0000313" key="3">
    <source>
        <dbReference type="Proteomes" id="UP001180840"/>
    </source>
</evidence>
<keyword evidence="1" id="KW-0472">Membrane</keyword>
<protein>
    <submittedName>
        <fullName evidence="2">ABC-2 type transport system permease protein</fullName>
    </submittedName>
</protein>
<keyword evidence="1" id="KW-0812">Transmembrane</keyword>
<feature type="transmembrane region" description="Helical" evidence="1">
    <location>
        <begin position="433"/>
        <end position="455"/>
    </location>
</feature>
<feature type="transmembrane region" description="Helical" evidence="1">
    <location>
        <begin position="241"/>
        <end position="262"/>
    </location>
</feature>
<dbReference type="EMBL" id="JAVDXZ010000001">
    <property type="protein sequence ID" value="MDR7330368.1"/>
    <property type="molecule type" value="Genomic_DNA"/>
</dbReference>
<feature type="transmembrane region" description="Helical" evidence="1">
    <location>
        <begin position="462"/>
        <end position="480"/>
    </location>
</feature>
<feature type="transmembrane region" description="Helical" evidence="1">
    <location>
        <begin position="127"/>
        <end position="151"/>
    </location>
</feature>
<feature type="transmembrane region" description="Helical" evidence="1">
    <location>
        <begin position="300"/>
        <end position="321"/>
    </location>
</feature>